<dbReference type="HOGENOM" id="CLU_111135_0_0_11"/>
<gene>
    <name evidence="1" type="ordered locus">FRAAL5568</name>
</gene>
<dbReference type="Proteomes" id="UP000000657">
    <property type="component" value="Chromosome"/>
</dbReference>
<organism evidence="1 2">
    <name type="scientific">Frankia alni (strain DSM 45986 / CECT 9034 / ACN14a)</name>
    <dbReference type="NCBI Taxonomy" id="326424"/>
    <lineage>
        <taxon>Bacteria</taxon>
        <taxon>Bacillati</taxon>
        <taxon>Actinomycetota</taxon>
        <taxon>Actinomycetes</taxon>
        <taxon>Frankiales</taxon>
        <taxon>Frankiaceae</taxon>
        <taxon>Frankia</taxon>
    </lineage>
</organism>
<dbReference type="InterPro" id="IPR027417">
    <property type="entry name" value="P-loop_NTPase"/>
</dbReference>
<dbReference type="OrthoDB" id="9799092at2"/>
<dbReference type="Pfam" id="PF13671">
    <property type="entry name" value="AAA_33"/>
    <property type="match status" value="1"/>
</dbReference>
<dbReference type="AlphaFoldDB" id="Q0REA9"/>
<evidence type="ECO:0000313" key="1">
    <source>
        <dbReference type="EMBL" id="CAJ64201.1"/>
    </source>
</evidence>
<dbReference type="EMBL" id="CT573213">
    <property type="protein sequence ID" value="CAJ64201.1"/>
    <property type="molecule type" value="Genomic_DNA"/>
</dbReference>
<evidence type="ECO:0000313" key="2">
    <source>
        <dbReference type="Proteomes" id="UP000000657"/>
    </source>
</evidence>
<protein>
    <submittedName>
        <fullName evidence="1">Antibiotic resistance protein</fullName>
    </submittedName>
</protein>
<dbReference type="STRING" id="326424.FRAAL5568"/>
<proteinExistence type="predicted"/>
<dbReference type="KEGG" id="fal:FRAAL5568"/>
<reference evidence="1 2" key="1">
    <citation type="journal article" date="2007" name="Genome Res.">
        <title>Genome characteristics of facultatively symbiotic Frankia sp. strains reflect host range and host plant biogeography.</title>
        <authorList>
            <person name="Normand P."/>
            <person name="Lapierre P."/>
            <person name="Tisa L.S."/>
            <person name="Gogarten J.P."/>
            <person name="Alloisio N."/>
            <person name="Bagnarol E."/>
            <person name="Bassi C.A."/>
            <person name="Berry A.M."/>
            <person name="Bickhart D.M."/>
            <person name="Choisne N."/>
            <person name="Couloux A."/>
            <person name="Cournoyer B."/>
            <person name="Cruveiller S."/>
            <person name="Daubin V."/>
            <person name="Demange N."/>
            <person name="Francino M.P."/>
            <person name="Goltsman E."/>
            <person name="Huang Y."/>
            <person name="Kopp O.R."/>
            <person name="Labarre L."/>
            <person name="Lapidus A."/>
            <person name="Lavire C."/>
            <person name="Marechal J."/>
            <person name="Martinez M."/>
            <person name="Mastronunzio J.E."/>
            <person name="Mullin B.C."/>
            <person name="Niemann J."/>
            <person name="Pujic P."/>
            <person name="Rawnsley T."/>
            <person name="Rouy Z."/>
            <person name="Schenowitz C."/>
            <person name="Sellstedt A."/>
            <person name="Tavares F."/>
            <person name="Tomkins J.P."/>
            <person name="Vallenet D."/>
            <person name="Valverde C."/>
            <person name="Wall L.G."/>
            <person name="Wang Y."/>
            <person name="Medigue C."/>
            <person name="Benson D.R."/>
        </authorList>
    </citation>
    <scope>NUCLEOTIDE SEQUENCE [LARGE SCALE GENOMIC DNA]</scope>
    <source>
        <strain evidence="2">DSM 45986 / CECT 9034 / ACN14a</strain>
    </source>
</reference>
<sequence>MRGWHSKVGPGADIVFRVLIWLNGPNGIGKTQVAYELHRGLAGSFVCDPEHLGFALRRMLPASLRGDFREMPLWRDGVVEMLGTVLDAGDGPVVVPMTVLDPGLLAAFVDPLRGAGHEVRHVTLLADRAVLLRRIRSRGETARSFAATQADRSLAALRAPEFARHLSTDGMPIGAVAANIAADAGLAFAPDPAGPVRRQARRLGVQLRHIRFDELVGLPR</sequence>
<dbReference type="eggNOG" id="COG3265">
    <property type="taxonomic scope" value="Bacteria"/>
</dbReference>
<name>Q0REA9_FRAAA</name>
<accession>Q0REA9</accession>
<dbReference type="Gene3D" id="3.40.50.300">
    <property type="entry name" value="P-loop containing nucleotide triphosphate hydrolases"/>
    <property type="match status" value="1"/>
</dbReference>
<keyword evidence="2" id="KW-1185">Reference proteome</keyword>
<dbReference type="SUPFAM" id="SSF52540">
    <property type="entry name" value="P-loop containing nucleoside triphosphate hydrolases"/>
    <property type="match status" value="1"/>
</dbReference>